<sequence>MVIDRHTGTQQLIGECSYFSVVQHNQSSPQATTLYTHHSNYLDNHTNPTAALINKTPNKTTIRFPSLPNAFSEQSYHITSHFTLHTYRSAHLEPLQPLSGRDIIPFWWITL</sequence>
<gene>
    <name evidence="1" type="ORF">GSTUM_00008660001</name>
</gene>
<protein>
    <submittedName>
        <fullName evidence="1">(Perigord truffle) hypothetical protein</fullName>
    </submittedName>
</protein>
<dbReference type="EMBL" id="FN430328">
    <property type="protein sequence ID" value="CAZ84423.1"/>
    <property type="molecule type" value="Genomic_DNA"/>
</dbReference>
<dbReference type="AlphaFoldDB" id="D5GIT0"/>
<organism evidence="1 2">
    <name type="scientific">Tuber melanosporum (strain Mel28)</name>
    <name type="common">Perigord black truffle</name>
    <dbReference type="NCBI Taxonomy" id="656061"/>
    <lineage>
        <taxon>Eukaryota</taxon>
        <taxon>Fungi</taxon>
        <taxon>Dikarya</taxon>
        <taxon>Ascomycota</taxon>
        <taxon>Pezizomycotina</taxon>
        <taxon>Pezizomycetes</taxon>
        <taxon>Pezizales</taxon>
        <taxon>Tuberaceae</taxon>
        <taxon>Tuber</taxon>
    </lineage>
</organism>
<dbReference type="KEGG" id="tml:GSTUM_00008660001"/>
<dbReference type="InParanoid" id="D5GIT0"/>
<dbReference type="Proteomes" id="UP000006911">
    <property type="component" value="Unassembled WGS sequence"/>
</dbReference>
<name>D5GIT0_TUBMM</name>
<proteinExistence type="predicted"/>
<evidence type="ECO:0000313" key="2">
    <source>
        <dbReference type="Proteomes" id="UP000006911"/>
    </source>
</evidence>
<evidence type="ECO:0000313" key="1">
    <source>
        <dbReference type="EMBL" id="CAZ84423.1"/>
    </source>
</evidence>
<dbReference type="HOGENOM" id="CLU_2160249_0_0_1"/>
<accession>D5GIT0</accession>
<reference evidence="1 2" key="1">
    <citation type="journal article" date="2010" name="Nature">
        <title>Perigord black truffle genome uncovers evolutionary origins and mechanisms of symbiosis.</title>
        <authorList>
            <person name="Martin F."/>
            <person name="Kohler A."/>
            <person name="Murat C."/>
            <person name="Balestrini R."/>
            <person name="Coutinho P.M."/>
            <person name="Jaillon O."/>
            <person name="Montanini B."/>
            <person name="Morin E."/>
            <person name="Noel B."/>
            <person name="Percudani R."/>
            <person name="Porcel B."/>
            <person name="Rubini A."/>
            <person name="Amicucci A."/>
            <person name="Amselem J."/>
            <person name="Anthouard V."/>
            <person name="Arcioni S."/>
            <person name="Artiguenave F."/>
            <person name="Aury J.M."/>
            <person name="Ballario P."/>
            <person name="Bolchi A."/>
            <person name="Brenna A."/>
            <person name="Brun A."/>
            <person name="Buee M."/>
            <person name="Cantarel B."/>
            <person name="Chevalier G."/>
            <person name="Couloux A."/>
            <person name="Da Silva C."/>
            <person name="Denoeud F."/>
            <person name="Duplessis S."/>
            <person name="Ghignone S."/>
            <person name="Hilselberger B."/>
            <person name="Iotti M."/>
            <person name="Marcais B."/>
            <person name="Mello A."/>
            <person name="Miranda M."/>
            <person name="Pacioni G."/>
            <person name="Quesneville H."/>
            <person name="Riccioni C."/>
            <person name="Ruotolo R."/>
            <person name="Splivallo R."/>
            <person name="Stocchi V."/>
            <person name="Tisserant E."/>
            <person name="Viscomi A.R."/>
            <person name="Zambonelli A."/>
            <person name="Zampieri E."/>
            <person name="Henrissat B."/>
            <person name="Lebrun M.H."/>
            <person name="Paolocci F."/>
            <person name="Bonfante P."/>
            <person name="Ottonello S."/>
            <person name="Wincker P."/>
        </authorList>
    </citation>
    <scope>NUCLEOTIDE SEQUENCE [LARGE SCALE GENOMIC DNA]</scope>
    <source>
        <strain evidence="1 2">Mel28</strain>
    </source>
</reference>
<keyword evidence="2" id="KW-1185">Reference proteome</keyword>